<protein>
    <recommendedName>
        <fullName evidence="3">Reverse transcriptase</fullName>
    </recommendedName>
</protein>
<reference evidence="1" key="1">
    <citation type="journal article" date="2023" name="Plant J.">
        <title>Genome sequences and population genomics provide insights into the demographic history, inbreeding, and mutation load of two 'living fossil' tree species of Dipteronia.</title>
        <authorList>
            <person name="Feng Y."/>
            <person name="Comes H.P."/>
            <person name="Chen J."/>
            <person name="Zhu S."/>
            <person name="Lu R."/>
            <person name="Zhang X."/>
            <person name="Li P."/>
            <person name="Qiu J."/>
            <person name="Olsen K.M."/>
            <person name="Qiu Y."/>
        </authorList>
    </citation>
    <scope>NUCLEOTIDE SEQUENCE</scope>
    <source>
        <strain evidence="1">NBL</strain>
    </source>
</reference>
<sequence>MMIEFQSINFCNVMYKIIAKALSNRFYLALADVISKSQGAFISRRLISDNTIVFECLHGLKQKDGSMAIKRDMYKTYDCVERLHKANDD</sequence>
<name>A0AAE0AEM6_9ROSI</name>
<proteinExistence type="predicted"/>
<evidence type="ECO:0000313" key="2">
    <source>
        <dbReference type="Proteomes" id="UP001281410"/>
    </source>
</evidence>
<organism evidence="1 2">
    <name type="scientific">Dipteronia sinensis</name>
    <dbReference type="NCBI Taxonomy" id="43782"/>
    <lineage>
        <taxon>Eukaryota</taxon>
        <taxon>Viridiplantae</taxon>
        <taxon>Streptophyta</taxon>
        <taxon>Embryophyta</taxon>
        <taxon>Tracheophyta</taxon>
        <taxon>Spermatophyta</taxon>
        <taxon>Magnoliopsida</taxon>
        <taxon>eudicotyledons</taxon>
        <taxon>Gunneridae</taxon>
        <taxon>Pentapetalae</taxon>
        <taxon>rosids</taxon>
        <taxon>malvids</taxon>
        <taxon>Sapindales</taxon>
        <taxon>Sapindaceae</taxon>
        <taxon>Hippocastanoideae</taxon>
        <taxon>Acereae</taxon>
        <taxon>Dipteronia</taxon>
    </lineage>
</organism>
<dbReference type="AlphaFoldDB" id="A0AAE0AEM6"/>
<dbReference type="Proteomes" id="UP001281410">
    <property type="component" value="Unassembled WGS sequence"/>
</dbReference>
<evidence type="ECO:0008006" key="3">
    <source>
        <dbReference type="Google" id="ProtNLM"/>
    </source>
</evidence>
<accession>A0AAE0AEM6</accession>
<dbReference type="EMBL" id="JANJYJ010000005">
    <property type="protein sequence ID" value="KAK3212535.1"/>
    <property type="molecule type" value="Genomic_DNA"/>
</dbReference>
<gene>
    <name evidence="1" type="ORF">Dsin_017241</name>
</gene>
<evidence type="ECO:0000313" key="1">
    <source>
        <dbReference type="EMBL" id="KAK3212535.1"/>
    </source>
</evidence>
<keyword evidence="2" id="KW-1185">Reference proteome</keyword>
<comment type="caution">
    <text evidence="1">The sequence shown here is derived from an EMBL/GenBank/DDBJ whole genome shotgun (WGS) entry which is preliminary data.</text>
</comment>